<evidence type="ECO:0000313" key="2">
    <source>
        <dbReference type="Proteomes" id="UP000031552"/>
    </source>
</evidence>
<dbReference type="AlphaFoldDB" id="A0A090DWR6"/>
<name>A0A090DWR6_9BACT</name>
<gene>
    <name evidence="1" type="ORF">CSEC_0452</name>
</gene>
<comment type="caution">
    <text evidence="1">The sequence shown here is derived from an EMBL/GenBank/DDBJ whole genome shotgun (WGS) entry which is preliminary data.</text>
</comment>
<dbReference type="RefSeq" id="WP_041016807.1">
    <property type="nucleotide sequence ID" value="NZ_CCEJ010000003.1"/>
</dbReference>
<protein>
    <submittedName>
        <fullName evidence="1">Uncharacterized protein</fullName>
    </submittedName>
</protein>
<reference evidence="1" key="2">
    <citation type="submission" date="2014-09" db="EMBL/GenBank/DDBJ databases">
        <title>Criblamydia sequanensis harbors a mega-plasmid encoding arsenite resistance.</title>
        <authorList>
            <person name="Bertelli C."/>
            <person name="Goesmann A."/>
            <person name="Greub G."/>
        </authorList>
    </citation>
    <scope>NUCLEOTIDE SEQUENCE [LARGE SCALE GENOMIC DNA]</scope>
    <source>
        <strain evidence="1">CRIB-18</strain>
    </source>
</reference>
<organism evidence="1 2">
    <name type="scientific">Candidatus Criblamydia sequanensis CRIB-18</name>
    <dbReference type="NCBI Taxonomy" id="1437425"/>
    <lineage>
        <taxon>Bacteria</taxon>
        <taxon>Pseudomonadati</taxon>
        <taxon>Chlamydiota</taxon>
        <taxon>Chlamydiia</taxon>
        <taxon>Parachlamydiales</taxon>
        <taxon>Candidatus Criblamydiaceae</taxon>
        <taxon>Candidatus Criblamydia</taxon>
    </lineage>
</organism>
<evidence type="ECO:0000313" key="1">
    <source>
        <dbReference type="EMBL" id="CDR33289.1"/>
    </source>
</evidence>
<accession>A0A090DWR6</accession>
<dbReference type="STRING" id="1437425.CSEC_0452"/>
<sequence length="392" mass="45601">MGEKELEHHFLLGSTSWTVRALNKDKKGALAIEANSKYGQVFFIKDENEKTAFQEIKSLVEGKKKLLKVFASPDIDLDLIRHSKAYSQEESSLILPIFQNDLKGSSLSDNLRGVSHHDLNKIMHYEQVSALLEIAEYYGNYLETYSKEIKPESFEKYEFEWRLKDVYHETSSALLKASLKEEKKLVFAYSDLDAYSKDLIENEKKLLFQRNILAEKLKEIKASLVFLVQSLTALNEKDPNLLKLARSANFLLMLLEEKNFISEDKILKWISFDLILLFWAKDLEMTVLDCQFNQKNEGFLAFLLDISFISLKDLFSIDELAAFVFSINGKETESLRKIKAILQLHFFTALRESLNYYPTHENKTLELLDPEFSYLINKENEEQAYSLLSHFY</sequence>
<proteinExistence type="predicted"/>
<dbReference type="Proteomes" id="UP000031552">
    <property type="component" value="Unassembled WGS sequence"/>
</dbReference>
<keyword evidence="2" id="KW-1185">Reference proteome</keyword>
<reference evidence="1" key="1">
    <citation type="submission" date="2013-12" db="EMBL/GenBank/DDBJ databases">
        <authorList>
            <person name="Linke B."/>
        </authorList>
    </citation>
    <scope>NUCLEOTIDE SEQUENCE [LARGE SCALE GENOMIC DNA]</scope>
    <source>
        <strain evidence="1">CRIB-18</strain>
    </source>
</reference>
<dbReference type="EMBL" id="CCEJ010000003">
    <property type="protein sequence ID" value="CDR33289.1"/>
    <property type="molecule type" value="Genomic_DNA"/>
</dbReference>